<dbReference type="SMART" id="SM01321">
    <property type="entry name" value="Y1_Tnp"/>
    <property type="match status" value="1"/>
</dbReference>
<dbReference type="GO" id="GO:0004803">
    <property type="term" value="F:transposase activity"/>
    <property type="evidence" value="ECO:0007669"/>
    <property type="project" value="InterPro"/>
</dbReference>
<organism evidence="2 3">
    <name type="scientific">Propionispora vibrioides</name>
    <dbReference type="NCBI Taxonomy" id="112903"/>
    <lineage>
        <taxon>Bacteria</taxon>
        <taxon>Bacillati</taxon>
        <taxon>Bacillota</taxon>
        <taxon>Negativicutes</taxon>
        <taxon>Selenomonadales</taxon>
        <taxon>Sporomusaceae</taxon>
        <taxon>Propionispora</taxon>
    </lineage>
</organism>
<evidence type="ECO:0000313" key="2">
    <source>
        <dbReference type="EMBL" id="SEP43105.1"/>
    </source>
</evidence>
<dbReference type="PANTHER" id="PTHR34322">
    <property type="entry name" value="TRANSPOSASE, Y1_TNP DOMAIN-CONTAINING"/>
    <property type="match status" value="1"/>
</dbReference>
<feature type="domain" description="Transposase IS200-like" evidence="1">
    <location>
        <begin position="9"/>
        <end position="123"/>
    </location>
</feature>
<protein>
    <submittedName>
        <fullName evidence="2">REP element-mobilizing transposase RayT</fullName>
    </submittedName>
</protein>
<dbReference type="CDD" id="cd00093">
    <property type="entry name" value="HTH_XRE"/>
    <property type="match status" value="1"/>
</dbReference>
<dbReference type="Gene3D" id="3.30.70.1290">
    <property type="entry name" value="Transposase IS200-like"/>
    <property type="match status" value="1"/>
</dbReference>
<reference evidence="2 3" key="1">
    <citation type="submission" date="2016-10" db="EMBL/GenBank/DDBJ databases">
        <authorList>
            <person name="de Groot N.N."/>
        </authorList>
    </citation>
    <scope>NUCLEOTIDE SEQUENCE [LARGE SCALE GENOMIC DNA]</scope>
    <source>
        <strain evidence="2 3">DSM 13305</strain>
    </source>
</reference>
<sequence length="254" mass="29609">MARQARQKSSSGIYHILLRGINRQIIFEDDEDKEKFLECVSFYKAGCHYEVYGYCLMDNHIHLVIKENGTDIGAIMKRIGVRYVAWYNRKYYRCGHLFQDRFQSEPVETDSYLLTVLRYIHQNPVRAGLIQSLSEGWSSSYSAYFEANSLVDSSYILKMFSSDDEDARRQFNRFMQVADDAVPNLVYKEPVLLRDEEARVLIQQLTNIRTPLELQTMKKPDRDEVLRKIKQIEGLSTRQIARLTGISQSVIARA</sequence>
<dbReference type="PANTHER" id="PTHR34322:SF2">
    <property type="entry name" value="TRANSPOSASE IS200-LIKE DOMAIN-CONTAINING PROTEIN"/>
    <property type="match status" value="1"/>
</dbReference>
<dbReference type="EMBL" id="FODY01000029">
    <property type="protein sequence ID" value="SEP43105.1"/>
    <property type="molecule type" value="Genomic_DNA"/>
</dbReference>
<gene>
    <name evidence="2" type="ORF">SAMN04490178_12951</name>
</gene>
<dbReference type="Proteomes" id="UP000198847">
    <property type="component" value="Unassembled WGS sequence"/>
</dbReference>
<dbReference type="Pfam" id="PF01797">
    <property type="entry name" value="Y1_Tnp"/>
    <property type="match status" value="1"/>
</dbReference>
<dbReference type="GO" id="GO:0003677">
    <property type="term" value="F:DNA binding"/>
    <property type="evidence" value="ECO:0007669"/>
    <property type="project" value="InterPro"/>
</dbReference>
<proteinExistence type="predicted"/>
<evidence type="ECO:0000259" key="1">
    <source>
        <dbReference type="SMART" id="SM01321"/>
    </source>
</evidence>
<keyword evidence="3" id="KW-1185">Reference proteome</keyword>
<dbReference type="SUPFAM" id="SSF143422">
    <property type="entry name" value="Transposase IS200-like"/>
    <property type="match status" value="1"/>
</dbReference>
<dbReference type="GO" id="GO:0006313">
    <property type="term" value="P:DNA transposition"/>
    <property type="evidence" value="ECO:0007669"/>
    <property type="project" value="InterPro"/>
</dbReference>
<accession>A0A1H8XT68</accession>
<dbReference type="InterPro" id="IPR036515">
    <property type="entry name" value="Transposase_17_sf"/>
</dbReference>
<dbReference type="STRING" id="112903.SAMN04490178_12951"/>
<dbReference type="AlphaFoldDB" id="A0A1H8XT68"/>
<dbReference type="InterPro" id="IPR001387">
    <property type="entry name" value="Cro/C1-type_HTH"/>
</dbReference>
<dbReference type="InterPro" id="IPR002686">
    <property type="entry name" value="Transposase_17"/>
</dbReference>
<dbReference type="RefSeq" id="WP_091751029.1">
    <property type="nucleotide sequence ID" value="NZ_FODY01000029.1"/>
</dbReference>
<name>A0A1H8XT68_9FIRM</name>
<dbReference type="OrthoDB" id="9788881at2"/>
<evidence type="ECO:0000313" key="3">
    <source>
        <dbReference type="Proteomes" id="UP000198847"/>
    </source>
</evidence>